<protein>
    <submittedName>
        <fullName evidence="1">Uncharacterized protein</fullName>
    </submittedName>
</protein>
<dbReference type="RefSeq" id="WP_259273524.1">
    <property type="nucleotide sequence ID" value="NZ_CABHNJ010000007.1"/>
</dbReference>
<reference evidence="1 2" key="1">
    <citation type="submission" date="2019-07" db="EMBL/GenBank/DDBJ databases">
        <authorList>
            <person name="Hibberd C M."/>
            <person name="Gehrig L. J."/>
            <person name="Chang H.-W."/>
            <person name="Venkatesh S."/>
        </authorList>
    </citation>
    <scope>NUCLEOTIDE SEQUENCE [LARGE SCALE GENOMIC DNA]</scope>
    <source>
        <strain evidence="1">Streptococcus_salivarius_SS_Bg39</strain>
    </source>
</reference>
<dbReference type="EMBL" id="CABHNJ010000007">
    <property type="protein sequence ID" value="VUW92990.1"/>
    <property type="molecule type" value="Genomic_DNA"/>
</dbReference>
<evidence type="ECO:0000313" key="1">
    <source>
        <dbReference type="EMBL" id="VUW92990.1"/>
    </source>
</evidence>
<evidence type="ECO:0000313" key="2">
    <source>
        <dbReference type="Proteomes" id="UP000380217"/>
    </source>
</evidence>
<organism evidence="1 2">
    <name type="scientific">Streptococcus vestibularis</name>
    <dbReference type="NCBI Taxonomy" id="1343"/>
    <lineage>
        <taxon>Bacteria</taxon>
        <taxon>Bacillati</taxon>
        <taxon>Bacillota</taxon>
        <taxon>Bacilli</taxon>
        <taxon>Lactobacillales</taxon>
        <taxon>Streptococcaceae</taxon>
        <taxon>Streptococcus</taxon>
    </lineage>
</organism>
<dbReference type="Proteomes" id="UP000380217">
    <property type="component" value="Unassembled WGS sequence"/>
</dbReference>
<accession>A0A564SEJ4</accession>
<name>A0A564SEJ4_STRVE</name>
<dbReference type="AlphaFoldDB" id="A0A564SEJ4"/>
<gene>
    <name evidence="1" type="ORF">SSSS39_00562</name>
</gene>
<sequence length="114" mass="13367">MSNEQVLSALFERVEIGKSYYFEGAYYRLKDYGDNSYGLQRAISGMCGEKTASPSIKFYWENGVLEYEFYVDFEASPMIMKAYSSSDRAFFEQAFENLLHDFEDFLENQEITEK</sequence>
<proteinExistence type="predicted"/>